<dbReference type="EMBL" id="JAPEVB010000002">
    <property type="protein sequence ID" value="KAJ4394721.1"/>
    <property type="molecule type" value="Genomic_DNA"/>
</dbReference>
<proteinExistence type="predicted"/>
<feature type="compositionally biased region" description="Polar residues" evidence="1">
    <location>
        <begin position="1119"/>
        <end position="1130"/>
    </location>
</feature>
<evidence type="ECO:0000256" key="1">
    <source>
        <dbReference type="SAM" id="MobiDB-lite"/>
    </source>
</evidence>
<feature type="region of interest" description="Disordered" evidence="1">
    <location>
        <begin position="495"/>
        <end position="540"/>
    </location>
</feature>
<feature type="region of interest" description="Disordered" evidence="1">
    <location>
        <begin position="561"/>
        <end position="651"/>
    </location>
</feature>
<keyword evidence="4" id="KW-1185">Reference proteome</keyword>
<feature type="compositionally biased region" description="Polar residues" evidence="1">
    <location>
        <begin position="1"/>
        <end position="15"/>
    </location>
</feature>
<feature type="compositionally biased region" description="Polar residues" evidence="1">
    <location>
        <begin position="128"/>
        <end position="142"/>
    </location>
</feature>
<feature type="compositionally biased region" description="Polar residues" evidence="1">
    <location>
        <begin position="970"/>
        <end position="981"/>
    </location>
</feature>
<dbReference type="PANTHER" id="PTHR35391">
    <property type="entry name" value="C2H2-TYPE DOMAIN-CONTAINING PROTEIN-RELATED"/>
    <property type="match status" value="1"/>
</dbReference>
<feature type="domain" description="C2H2-type" evidence="2">
    <location>
        <begin position="844"/>
        <end position="867"/>
    </location>
</feature>
<feature type="region of interest" description="Disordered" evidence="1">
    <location>
        <begin position="277"/>
        <end position="305"/>
    </location>
</feature>
<feature type="region of interest" description="Disordered" evidence="1">
    <location>
        <begin position="967"/>
        <end position="987"/>
    </location>
</feature>
<dbReference type="PANTHER" id="PTHR35391:SF3">
    <property type="entry name" value="FINGER DOMAIN PROTEIN, PUTATIVE (AFU_ORTHOLOGUE AFUA_8G04300)-RELATED"/>
    <property type="match status" value="1"/>
</dbReference>
<feature type="compositionally biased region" description="Polar residues" evidence="1">
    <location>
        <begin position="523"/>
        <end position="540"/>
    </location>
</feature>
<dbReference type="SMART" id="SM00355">
    <property type="entry name" value="ZnF_C2H2"/>
    <property type="match status" value="3"/>
</dbReference>
<evidence type="ECO:0000313" key="3">
    <source>
        <dbReference type="EMBL" id="KAJ4394721.1"/>
    </source>
</evidence>
<feature type="compositionally biased region" description="Low complexity" evidence="1">
    <location>
        <begin position="209"/>
        <end position="224"/>
    </location>
</feature>
<accession>A0A9W9CZL6</accession>
<dbReference type="PROSITE" id="PS00028">
    <property type="entry name" value="ZINC_FINGER_C2H2_1"/>
    <property type="match status" value="2"/>
</dbReference>
<feature type="region of interest" description="Disordered" evidence="1">
    <location>
        <begin position="1"/>
        <end position="35"/>
    </location>
</feature>
<sequence length="1130" mass="123900">MNTMSSSTFNNQPSLLDSDRSRDRQWPVPDNGANEHVSLSKNCFTVTTSHNLSPYSHIASSSTSPINNISTPADSVSALSEQYPPSDFSDNRDPFFGVDFDDIDGSTPGFLEDSAVSGEDSSDHSEPYAQTASSAPQQNARDTFTYPIKPNPPTSSIQTTFPRGESKSSRALGQTSIENLSLKSSIPFRSVPSEPIMSPLISDSRSRTDTTLSSEEGMSTTTAPMPSPSPRVTVSMWGRDQAPVETSFPELGQSPATLRPAGISADDTLIPATYHRGSADRNKQGTWTASSTVGPNGWGPESRPADQVASINEVNGLRGIAERNLEVDRWVTSSEGAVDPDAPPTPLDPLVVEDDGIPSREIPLGSETENVPVSGQTYYTESNGLLTEDDFKLMKQHRLWSDAPAVYRIDNTERTQPETAQAAMRRFEQMCQETGSVLSRSATWGTRRRSLPSIADIEGVTGGSFLRKLTISRDRKPSFTFKDFRRGLLRKPSASQLLKRHRTVPGDDDVVDSEPQSRRETHNTLAPPSRSSSWAKKQQMPSLNTALVSMATGAAAIGTTHARSGSISNVTSPKSPFFKNVRRARSRSELPKAATSHEESQSALAGMWKKAGGPPVAQLARGNSAPDPDDEEDDDDLYEEGDAGHAGAGATNIIDDLAPTLAGFREQVLRMNPRLAEHNTYLVDRIAHQQVVRYKELLNKKVKHIGQTSTGTCPSGPMCHAYRSSNTPFDARSESYVKDPSATAYEGGSEGDGMPVEGSISPESFPMDIPMPPVASLPAEFECQLCFSTKKFIKPSDWTKHVHEDVQPFTCTWDRCREPKIFKRKADWVRHENEGHRHLEWWTCDVEDCKHTCFRRDNFLQHLVREHKFPEPKVKTKAALKRAGAQDITWQKVEKCHADTTNKPQGEPCRFCGKVLPTWKKLTVHLAKHMETMSLPILRLVARQELDADTIISPVQDPPPRTFPPPVKSEAQSFNLGTSPTRPLPSGGLTYPATAQTSYTHYPSSGFPNFYDSTNIHGLQQPGALNLGIPQPEVPSSFPSQTIYSNLAGSSSGNYLGSTQYNTMPQQMEPFPAYNNPLGLQDASGHQLYDATALNPTSFGGDQQQYSQGSPSPYSRSPHQSQGGYFQGQR</sequence>
<feature type="compositionally biased region" description="Basic and acidic residues" evidence="1">
    <location>
        <begin position="586"/>
        <end position="600"/>
    </location>
</feature>
<gene>
    <name evidence="3" type="ORF">N0V93_003940</name>
</gene>
<feature type="compositionally biased region" description="Low complexity" evidence="1">
    <location>
        <begin position="1098"/>
        <end position="1118"/>
    </location>
</feature>
<evidence type="ECO:0000259" key="2">
    <source>
        <dbReference type="PROSITE" id="PS00028"/>
    </source>
</evidence>
<reference evidence="3" key="1">
    <citation type="submission" date="2022-10" db="EMBL/GenBank/DDBJ databases">
        <title>Tapping the CABI collections for fungal endophytes: first genome assemblies for Collariella, Neodidymelliopsis, Ascochyta clinopodiicola, Didymella pomorum, Didymosphaeria variabile, Neocosmospora piperis and Neocucurbitaria cava.</title>
        <authorList>
            <person name="Hill R."/>
        </authorList>
    </citation>
    <scope>NUCLEOTIDE SEQUENCE</scope>
    <source>
        <strain evidence="3">IMI 355082</strain>
    </source>
</reference>
<feature type="region of interest" description="Disordered" evidence="1">
    <location>
        <begin position="188"/>
        <end position="230"/>
    </location>
</feature>
<feature type="region of interest" description="Disordered" evidence="1">
    <location>
        <begin position="1092"/>
        <end position="1130"/>
    </location>
</feature>
<feature type="region of interest" description="Disordered" evidence="1">
    <location>
        <begin position="1022"/>
        <end position="1041"/>
    </location>
</feature>
<dbReference type="AlphaFoldDB" id="A0A9W9CZL6"/>
<feature type="compositionally biased region" description="Polar residues" evidence="1">
    <location>
        <begin position="284"/>
        <end position="294"/>
    </location>
</feature>
<feature type="region of interest" description="Disordered" evidence="1">
    <location>
        <begin position="73"/>
        <end position="172"/>
    </location>
</feature>
<dbReference type="InterPro" id="IPR013087">
    <property type="entry name" value="Znf_C2H2_type"/>
</dbReference>
<feature type="region of interest" description="Disordered" evidence="1">
    <location>
        <begin position="1058"/>
        <end position="1079"/>
    </location>
</feature>
<organism evidence="3 4">
    <name type="scientific">Gnomoniopsis smithogilvyi</name>
    <dbReference type="NCBI Taxonomy" id="1191159"/>
    <lineage>
        <taxon>Eukaryota</taxon>
        <taxon>Fungi</taxon>
        <taxon>Dikarya</taxon>
        <taxon>Ascomycota</taxon>
        <taxon>Pezizomycotina</taxon>
        <taxon>Sordariomycetes</taxon>
        <taxon>Sordariomycetidae</taxon>
        <taxon>Diaporthales</taxon>
        <taxon>Gnomoniaceae</taxon>
        <taxon>Gnomoniopsis</taxon>
    </lineage>
</organism>
<feature type="compositionally biased region" description="Polar residues" evidence="1">
    <location>
        <begin position="563"/>
        <end position="574"/>
    </location>
</feature>
<evidence type="ECO:0000313" key="4">
    <source>
        <dbReference type="Proteomes" id="UP001140453"/>
    </source>
</evidence>
<feature type="compositionally biased region" description="Acidic residues" evidence="1">
    <location>
        <begin position="627"/>
        <end position="641"/>
    </location>
</feature>
<dbReference type="Proteomes" id="UP001140453">
    <property type="component" value="Unassembled WGS sequence"/>
</dbReference>
<comment type="caution">
    <text evidence="3">The sequence shown here is derived from an EMBL/GenBank/DDBJ whole genome shotgun (WGS) entry which is preliminary data.</text>
</comment>
<protein>
    <recommendedName>
        <fullName evidence="2">C2H2-type domain-containing protein</fullName>
    </recommendedName>
</protein>
<feature type="domain" description="C2H2-type" evidence="2">
    <location>
        <begin position="909"/>
        <end position="929"/>
    </location>
</feature>
<dbReference type="OrthoDB" id="5315052at2759"/>
<name>A0A9W9CZL6_9PEZI</name>